<keyword evidence="8 15" id="KW-0106">Calcium</keyword>
<dbReference type="InterPro" id="IPR027397">
    <property type="entry name" value="Catenin-bd_sf"/>
</dbReference>
<dbReference type="InterPro" id="IPR015919">
    <property type="entry name" value="Cadherin-like_sf"/>
</dbReference>
<dbReference type="Proteomes" id="UP001488805">
    <property type="component" value="Unassembled WGS sequence"/>
</dbReference>
<evidence type="ECO:0000256" key="3">
    <source>
        <dbReference type="ARBA" id="ARBA00022475"/>
    </source>
</evidence>
<keyword evidence="6" id="KW-0732">Signal</keyword>
<dbReference type="EMBL" id="JBCEZU010000112">
    <property type="protein sequence ID" value="KAK9527480.1"/>
    <property type="molecule type" value="Genomic_DNA"/>
</dbReference>
<dbReference type="PANTHER" id="PTHR24027">
    <property type="entry name" value="CADHERIN-23"/>
    <property type="match status" value="1"/>
</dbReference>
<keyword evidence="22" id="KW-1185">Reference proteome</keyword>
<dbReference type="PROSITE" id="PS00232">
    <property type="entry name" value="CADHERIN_1"/>
    <property type="match status" value="2"/>
</dbReference>
<comment type="function">
    <text evidence="17">Cadherins are calcium-dependent cell adhesion proteins.</text>
</comment>
<comment type="caution">
    <text evidence="21">The sequence shown here is derived from an EMBL/GenBank/DDBJ whole genome shotgun (WGS) entry which is preliminary data.</text>
</comment>
<evidence type="ECO:0000256" key="4">
    <source>
        <dbReference type="ARBA" id="ARBA00022692"/>
    </source>
</evidence>
<dbReference type="Pfam" id="PF01049">
    <property type="entry name" value="CADH_Y-type_LIR"/>
    <property type="match status" value="1"/>
</dbReference>
<evidence type="ECO:0000256" key="19">
    <source>
        <dbReference type="SAM" id="Phobius"/>
    </source>
</evidence>
<evidence type="ECO:0000256" key="15">
    <source>
        <dbReference type="PROSITE-ProRule" id="PRU00043"/>
    </source>
</evidence>
<evidence type="ECO:0000256" key="12">
    <source>
        <dbReference type="ARBA" id="ARBA00023136"/>
    </source>
</evidence>
<feature type="transmembrane region" description="Helical" evidence="19">
    <location>
        <begin position="706"/>
        <end position="727"/>
    </location>
</feature>
<dbReference type="InterPro" id="IPR020894">
    <property type="entry name" value="Cadherin_CS"/>
</dbReference>
<feature type="domain" description="Cadherin" evidence="20">
    <location>
        <begin position="251"/>
        <end position="359"/>
    </location>
</feature>
<dbReference type="InterPro" id="IPR039808">
    <property type="entry name" value="Cadherin"/>
</dbReference>
<dbReference type="Gene3D" id="2.60.40.60">
    <property type="entry name" value="Cadherins"/>
    <property type="match status" value="5"/>
</dbReference>
<accession>A0AAW1EXY4</accession>
<dbReference type="FunFam" id="2.60.40.60:FF:000008">
    <property type="entry name" value="Cadherin 24"/>
    <property type="match status" value="1"/>
</dbReference>
<feature type="domain" description="Cadherin" evidence="20">
    <location>
        <begin position="475"/>
        <end position="579"/>
    </location>
</feature>
<dbReference type="FunFam" id="2.60.40.60:FF:000012">
    <property type="entry name" value="Cadherin 24"/>
    <property type="match status" value="1"/>
</dbReference>
<dbReference type="GO" id="GO:0002009">
    <property type="term" value="P:morphogenesis of an epithelium"/>
    <property type="evidence" value="ECO:0007669"/>
    <property type="project" value="UniProtKB-ARBA"/>
</dbReference>
<keyword evidence="3" id="KW-1003">Cell membrane</keyword>
<dbReference type="GO" id="GO:0016477">
    <property type="term" value="P:cell migration"/>
    <property type="evidence" value="ECO:0007669"/>
    <property type="project" value="TreeGrafter"/>
</dbReference>
<evidence type="ECO:0000256" key="16">
    <source>
        <dbReference type="RuleBase" id="RU003318"/>
    </source>
</evidence>
<dbReference type="GO" id="GO:0016339">
    <property type="term" value="P:calcium-dependent cell-cell adhesion via plasma membrane cell adhesion molecules"/>
    <property type="evidence" value="ECO:0007669"/>
    <property type="project" value="TreeGrafter"/>
</dbReference>
<dbReference type="PROSITE" id="PS50268">
    <property type="entry name" value="CADHERIN_2"/>
    <property type="match status" value="5"/>
</dbReference>
<dbReference type="FunFam" id="2.60.40.60:FF:000014">
    <property type="entry name" value="Cadherin 8"/>
    <property type="match status" value="1"/>
</dbReference>
<dbReference type="GO" id="GO:0044331">
    <property type="term" value="P:cell-cell adhesion mediated by cadherin"/>
    <property type="evidence" value="ECO:0007669"/>
    <property type="project" value="TreeGrafter"/>
</dbReference>
<dbReference type="GO" id="GO:0045296">
    <property type="term" value="F:cadherin binding"/>
    <property type="evidence" value="ECO:0007669"/>
    <property type="project" value="TreeGrafter"/>
</dbReference>
<evidence type="ECO:0000256" key="5">
    <source>
        <dbReference type="ARBA" id="ARBA00022723"/>
    </source>
</evidence>
<comment type="subcellular location">
    <subcellularLocation>
        <location evidence="2">Cell junction</location>
        <location evidence="2">Adherens junction</location>
    </subcellularLocation>
    <subcellularLocation>
        <location evidence="1 16">Cell membrane</location>
        <topology evidence="1 16">Single-pass type I membrane protein</topology>
    </subcellularLocation>
</comment>
<evidence type="ECO:0000256" key="6">
    <source>
        <dbReference type="ARBA" id="ARBA00022729"/>
    </source>
</evidence>
<evidence type="ECO:0000256" key="1">
    <source>
        <dbReference type="ARBA" id="ARBA00004251"/>
    </source>
</evidence>
<evidence type="ECO:0000256" key="9">
    <source>
        <dbReference type="ARBA" id="ARBA00022889"/>
    </source>
</evidence>
<dbReference type="Pfam" id="PF00028">
    <property type="entry name" value="Cadherin"/>
    <property type="match status" value="5"/>
</dbReference>
<dbReference type="FunFam" id="2.60.40.60:FF:000097">
    <property type="entry name" value="cadherin-12 isoform X1"/>
    <property type="match status" value="1"/>
</dbReference>
<dbReference type="CDD" id="cd11304">
    <property type="entry name" value="Cadherin_repeat"/>
    <property type="match status" value="5"/>
</dbReference>
<evidence type="ECO:0000256" key="14">
    <source>
        <dbReference type="ARBA" id="ARBA00069585"/>
    </source>
</evidence>
<dbReference type="GO" id="GO:0005509">
    <property type="term" value="F:calcium ion binding"/>
    <property type="evidence" value="ECO:0007669"/>
    <property type="project" value="UniProtKB-UniRule"/>
</dbReference>
<evidence type="ECO:0000256" key="17">
    <source>
        <dbReference type="RuleBase" id="RU004357"/>
    </source>
</evidence>
<evidence type="ECO:0000256" key="8">
    <source>
        <dbReference type="ARBA" id="ARBA00022837"/>
    </source>
</evidence>
<name>A0AAW1EXY4_ZOAVI</name>
<feature type="compositionally biased region" description="Polar residues" evidence="18">
    <location>
        <begin position="840"/>
        <end position="857"/>
    </location>
</feature>
<dbReference type="GO" id="GO:0034332">
    <property type="term" value="P:adherens junction organization"/>
    <property type="evidence" value="ECO:0007669"/>
    <property type="project" value="TreeGrafter"/>
</dbReference>
<keyword evidence="5" id="KW-0479">Metal-binding</keyword>
<dbReference type="AlphaFoldDB" id="A0AAW1EXY4"/>
<dbReference type="SMART" id="SM00112">
    <property type="entry name" value="CA"/>
    <property type="match status" value="5"/>
</dbReference>
<keyword evidence="4 16" id="KW-0812">Transmembrane</keyword>
<dbReference type="GO" id="GO:0007043">
    <property type="term" value="P:cell-cell junction assembly"/>
    <property type="evidence" value="ECO:0007669"/>
    <property type="project" value="TreeGrafter"/>
</dbReference>
<dbReference type="FunFam" id="2.60.40.60:FF:000009">
    <property type="entry name" value="Cadherin 24"/>
    <property type="match status" value="1"/>
</dbReference>
<evidence type="ECO:0000313" key="21">
    <source>
        <dbReference type="EMBL" id="KAK9527480.1"/>
    </source>
</evidence>
<evidence type="ECO:0000256" key="2">
    <source>
        <dbReference type="ARBA" id="ARBA00004536"/>
    </source>
</evidence>
<dbReference type="FunFam" id="4.10.900.10:FF:000001">
    <property type="entry name" value="Cadherin 2"/>
    <property type="match status" value="1"/>
</dbReference>
<dbReference type="GO" id="GO:0000902">
    <property type="term" value="P:cell morphogenesis"/>
    <property type="evidence" value="ECO:0007669"/>
    <property type="project" value="TreeGrafter"/>
</dbReference>
<dbReference type="SUPFAM" id="SSF49313">
    <property type="entry name" value="Cadherin-like"/>
    <property type="match status" value="5"/>
</dbReference>
<dbReference type="Gene3D" id="4.10.900.10">
    <property type="entry name" value="TCF3-CBD (Catenin binding domain)"/>
    <property type="match status" value="1"/>
</dbReference>
<keyword evidence="7" id="KW-0677">Repeat</keyword>
<evidence type="ECO:0000256" key="7">
    <source>
        <dbReference type="ARBA" id="ARBA00022737"/>
    </source>
</evidence>
<dbReference type="PANTHER" id="PTHR24027:SF106">
    <property type="entry name" value="CADHERIN-18"/>
    <property type="match status" value="1"/>
</dbReference>
<proteinExistence type="predicted"/>
<protein>
    <recommendedName>
        <fullName evidence="14">Cadherin-12</fullName>
    </recommendedName>
</protein>
<evidence type="ECO:0000256" key="13">
    <source>
        <dbReference type="ARBA" id="ARBA00023180"/>
    </source>
</evidence>
<evidence type="ECO:0000256" key="18">
    <source>
        <dbReference type="SAM" id="MobiDB-lite"/>
    </source>
</evidence>
<dbReference type="GO" id="GO:0007156">
    <property type="term" value="P:homophilic cell adhesion via plasma membrane adhesion molecules"/>
    <property type="evidence" value="ECO:0007669"/>
    <property type="project" value="InterPro"/>
</dbReference>
<dbReference type="GO" id="GO:0005912">
    <property type="term" value="C:adherens junction"/>
    <property type="evidence" value="ECO:0007669"/>
    <property type="project" value="UniProtKB-SubCell"/>
</dbReference>
<feature type="region of interest" description="Disordered" evidence="18">
    <location>
        <begin position="836"/>
        <end position="857"/>
    </location>
</feature>
<feature type="domain" description="Cadherin" evidence="20">
    <location>
        <begin position="170"/>
        <end position="250"/>
    </location>
</feature>
<dbReference type="PRINTS" id="PR00205">
    <property type="entry name" value="CADHERIN"/>
</dbReference>
<keyword evidence="9 16" id="KW-0130">Cell adhesion</keyword>
<feature type="domain" description="Cadherin" evidence="20">
    <location>
        <begin position="579"/>
        <end position="696"/>
    </location>
</feature>
<evidence type="ECO:0000256" key="10">
    <source>
        <dbReference type="ARBA" id="ARBA00022949"/>
    </source>
</evidence>
<keyword evidence="11 19" id="KW-1133">Transmembrane helix</keyword>
<evidence type="ECO:0000313" key="22">
    <source>
        <dbReference type="Proteomes" id="UP001488805"/>
    </source>
</evidence>
<gene>
    <name evidence="21" type="ORF">VZT92_014040</name>
</gene>
<reference evidence="21 22" key="1">
    <citation type="journal article" date="2024" name="Genome Biol. Evol.">
        <title>Chromosome-level genome assembly of the viviparous eelpout Zoarces viviparus.</title>
        <authorList>
            <person name="Fuhrmann N."/>
            <person name="Brasseur M.V."/>
            <person name="Bakowski C.E."/>
            <person name="Podsiadlowski L."/>
            <person name="Prost S."/>
            <person name="Krehenwinkel H."/>
            <person name="Mayer C."/>
        </authorList>
    </citation>
    <scope>NUCLEOTIDE SEQUENCE [LARGE SCALE GENOMIC DNA]</scope>
    <source>
        <strain evidence="21">NO-MEL_2022_Ind0_liver</strain>
    </source>
</reference>
<organism evidence="21 22">
    <name type="scientific">Zoarces viviparus</name>
    <name type="common">Viviparous eelpout</name>
    <name type="synonym">Blennius viviparus</name>
    <dbReference type="NCBI Taxonomy" id="48416"/>
    <lineage>
        <taxon>Eukaryota</taxon>
        <taxon>Metazoa</taxon>
        <taxon>Chordata</taxon>
        <taxon>Craniata</taxon>
        <taxon>Vertebrata</taxon>
        <taxon>Euteleostomi</taxon>
        <taxon>Actinopterygii</taxon>
        <taxon>Neopterygii</taxon>
        <taxon>Teleostei</taxon>
        <taxon>Neoteleostei</taxon>
        <taxon>Acanthomorphata</taxon>
        <taxon>Eupercaria</taxon>
        <taxon>Perciformes</taxon>
        <taxon>Cottioidei</taxon>
        <taxon>Zoarcales</taxon>
        <taxon>Zoarcidae</taxon>
        <taxon>Zoarcinae</taxon>
        <taxon>Zoarces</taxon>
    </lineage>
</organism>
<evidence type="ECO:0000256" key="11">
    <source>
        <dbReference type="ARBA" id="ARBA00022989"/>
    </source>
</evidence>
<dbReference type="InterPro" id="IPR000233">
    <property type="entry name" value="Cadherin_Y-type_LIR"/>
</dbReference>
<dbReference type="GO" id="GO:0008013">
    <property type="term" value="F:beta-catenin binding"/>
    <property type="evidence" value="ECO:0007669"/>
    <property type="project" value="TreeGrafter"/>
</dbReference>
<sequence length="886" mass="98377">MAKIAGRVFVACLYFSTVDQFEEHVLSSLGHEPWRIYPDRYLLSLDLDSSFAGTTPRACSGGQLWRLPRREREDRTTLEHGDNFTKARTTMRISTTSCLCPFLVCLCFIQRCCGASHHFPAKVPSKNQTKLANGETEVHHRPKRGWIWNQFFVLEEHLGPEAQYVGKLHSNSDKGDGSVRYILSGDGAGNIFIIDEVTGDIHATKSLDRERKAHYVLHAQALDRNTEEALEPKSEFIIKVQDINDNAPKFPDGPFVATVPEMSELGTSVLQITASDADDPTYGNSARIVYSILQGQPYFSVDPKTGIIRTALSEMDREAREHYTVVIQAKDMAGQIGGLSGSTTINITLTDVNDNPPMFPQKNYQLYVPESAQVGKPVGKIKANDEDLGINADIKYSIINSEGANTFSIATERDTREGIISLKKPLNYERKKTYTLHIEGTNTHVDPRFSYLGSFKDTATLKITVGDVDEAPVFSIDHYIMDVYENSPSGTEVGVVTARDPDSRNSPVRYILDSKEEGLRSFRIDESSGLIRTTQPLDREDIAWHNITVMASEVDNPGLLSHVPVTVQVLDVNDNPPEIATDEEVIVCESSRPGQVIQTVTAVDKDDFANGQRFSFALPSLLPVNPNFTLKDNQDSTASIIARRRRFNHLTQDLYALPIVVWDGGEPSLSGTSTLTLRVCPCQSHGRIRMCQGEAFLSSAGLSTGALIAILLCIVILLVIVVLFITLRRSKKEPLIISEEDIRENVVTYDDEGGGEEDTEAFDIIALRNPAAAEELKFRRDIRPDSRKHCARPRSRRTASVELDEVDVHEFIKQRLAEADMDTGGPPYDSLQTYAYEGQGSPTGSVSPLDTPATQSEQDYNYLDNWGPEFQKLAELYAEADSDATT</sequence>
<keyword evidence="10" id="KW-0965">Cell junction</keyword>
<dbReference type="InterPro" id="IPR002126">
    <property type="entry name" value="Cadherin-like_dom"/>
</dbReference>
<keyword evidence="12 19" id="KW-0472">Membrane</keyword>
<dbReference type="GO" id="GO:0016342">
    <property type="term" value="C:catenin complex"/>
    <property type="evidence" value="ECO:0007669"/>
    <property type="project" value="TreeGrafter"/>
</dbReference>
<feature type="domain" description="Cadherin" evidence="20">
    <location>
        <begin position="360"/>
        <end position="474"/>
    </location>
</feature>
<evidence type="ECO:0000259" key="20">
    <source>
        <dbReference type="PROSITE" id="PS50268"/>
    </source>
</evidence>
<keyword evidence="13" id="KW-0325">Glycoprotein</keyword>